<dbReference type="PANTHER" id="PTHR36115">
    <property type="entry name" value="PROLINE-RICH ANTIGEN HOMOLOG-RELATED"/>
    <property type="match status" value="1"/>
</dbReference>
<evidence type="ECO:0000256" key="6">
    <source>
        <dbReference type="SAM" id="Phobius"/>
    </source>
</evidence>
<feature type="transmembrane region" description="Helical" evidence="6">
    <location>
        <begin position="92"/>
        <end position="113"/>
    </location>
</feature>
<dbReference type="InterPro" id="IPR051791">
    <property type="entry name" value="Pra-immunoreactive"/>
</dbReference>
<accession>A0ABS7TGD5</accession>
<comment type="subcellular location">
    <subcellularLocation>
        <location evidence="1">Cell membrane</location>
        <topology evidence="1">Multi-pass membrane protein</topology>
    </subcellularLocation>
</comment>
<protein>
    <submittedName>
        <fullName evidence="8">RDD family protein</fullName>
    </submittedName>
</protein>
<reference evidence="8" key="1">
    <citation type="submission" date="2021-09" db="EMBL/GenBank/DDBJ databases">
        <authorList>
            <person name="Wu T."/>
            <person name="Guo S.Z."/>
        </authorList>
    </citation>
    <scope>NUCLEOTIDE SEQUENCE</scope>
    <source>
        <strain evidence="8">RSS-23</strain>
    </source>
</reference>
<evidence type="ECO:0000256" key="3">
    <source>
        <dbReference type="ARBA" id="ARBA00022692"/>
    </source>
</evidence>
<feature type="transmembrane region" description="Helical" evidence="6">
    <location>
        <begin position="193"/>
        <end position="214"/>
    </location>
</feature>
<evidence type="ECO:0000256" key="1">
    <source>
        <dbReference type="ARBA" id="ARBA00004651"/>
    </source>
</evidence>
<gene>
    <name evidence="8" type="ORF">K7B09_11405</name>
</gene>
<dbReference type="EMBL" id="JAIQDJ010000008">
    <property type="protein sequence ID" value="MBZ4186927.1"/>
    <property type="molecule type" value="Genomic_DNA"/>
</dbReference>
<keyword evidence="4 6" id="KW-1133">Transmembrane helix</keyword>
<keyword evidence="5 6" id="KW-0472">Membrane</keyword>
<evidence type="ECO:0000256" key="5">
    <source>
        <dbReference type="ARBA" id="ARBA00023136"/>
    </source>
</evidence>
<dbReference type="PANTHER" id="PTHR36115:SF4">
    <property type="entry name" value="MEMBRANE PROTEIN"/>
    <property type="match status" value="1"/>
</dbReference>
<evidence type="ECO:0000313" key="8">
    <source>
        <dbReference type="EMBL" id="MBZ4186927.1"/>
    </source>
</evidence>
<evidence type="ECO:0000256" key="4">
    <source>
        <dbReference type="ARBA" id="ARBA00022989"/>
    </source>
</evidence>
<evidence type="ECO:0000259" key="7">
    <source>
        <dbReference type="Pfam" id="PF06271"/>
    </source>
</evidence>
<keyword evidence="2" id="KW-1003">Cell membrane</keyword>
<feature type="transmembrane region" description="Helical" evidence="6">
    <location>
        <begin position="15"/>
        <end position="37"/>
    </location>
</feature>
<evidence type="ECO:0000256" key="2">
    <source>
        <dbReference type="ARBA" id="ARBA00022475"/>
    </source>
</evidence>
<dbReference type="Proteomes" id="UP001430290">
    <property type="component" value="Unassembled WGS sequence"/>
</dbReference>
<dbReference type="Pfam" id="PF06271">
    <property type="entry name" value="RDD"/>
    <property type="match status" value="1"/>
</dbReference>
<organism evidence="8 9">
    <name type="scientific">Thermomonas beijingensis</name>
    <dbReference type="NCBI Taxonomy" id="2872701"/>
    <lineage>
        <taxon>Bacteria</taxon>
        <taxon>Pseudomonadati</taxon>
        <taxon>Pseudomonadota</taxon>
        <taxon>Gammaproteobacteria</taxon>
        <taxon>Lysobacterales</taxon>
        <taxon>Lysobacteraceae</taxon>
        <taxon>Thermomonas</taxon>
    </lineage>
</organism>
<comment type="caution">
    <text evidence="8">The sequence shown here is derived from an EMBL/GenBank/DDBJ whole genome shotgun (WGS) entry which is preliminary data.</text>
</comment>
<feature type="transmembrane region" description="Helical" evidence="6">
    <location>
        <begin position="150"/>
        <end position="173"/>
    </location>
</feature>
<dbReference type="RefSeq" id="WP_223629600.1">
    <property type="nucleotide sequence ID" value="NZ_JAIQDJ010000008.1"/>
</dbReference>
<dbReference type="InterPro" id="IPR010432">
    <property type="entry name" value="RDD"/>
</dbReference>
<sequence>MPLPEPAPARFWMRYAAWSLDAVCLLPWIALLGAAPLQRAMSEALASFRQLSASMGQLMESALAQGQTPLAMALASLSDPHLLADIDRFESALFTLLLLPPALYALLACVYSLGFERSHWQATPGKRVLGLQVVRVDGGAMTLGTAMQRFLAAGLSWISLNLGHALAAFAPYLALHDRLSRTRVLADSPGLPAWAKAWLWAQLAAGLFACLWLFSWMQSAMQAALDSALGGM</sequence>
<proteinExistence type="predicted"/>
<evidence type="ECO:0000313" key="9">
    <source>
        <dbReference type="Proteomes" id="UP001430290"/>
    </source>
</evidence>
<keyword evidence="3 6" id="KW-0812">Transmembrane</keyword>
<name>A0ABS7TGD5_9GAMM</name>
<keyword evidence="9" id="KW-1185">Reference proteome</keyword>
<feature type="domain" description="RDD" evidence="7">
    <location>
        <begin position="9"/>
        <end position="179"/>
    </location>
</feature>